<dbReference type="OrthoDB" id="7774526at2"/>
<dbReference type="Proteomes" id="UP000199054">
    <property type="component" value="Unassembled WGS sequence"/>
</dbReference>
<keyword evidence="2" id="KW-1185">Reference proteome</keyword>
<dbReference type="AlphaFoldDB" id="A0A1H8K3Z2"/>
<dbReference type="STRING" id="34002.SAMN04489859_102020"/>
<name>A0A1H8K3Z2_9RHOB</name>
<evidence type="ECO:0000313" key="2">
    <source>
        <dbReference type="Proteomes" id="UP000199054"/>
    </source>
</evidence>
<evidence type="ECO:0000313" key="1">
    <source>
        <dbReference type="EMBL" id="SEN87216.1"/>
    </source>
</evidence>
<dbReference type="RefSeq" id="WP_090613449.1">
    <property type="nucleotide sequence ID" value="NZ_CP067124.1"/>
</dbReference>
<gene>
    <name evidence="1" type="ORF">SAMN04489859_102020</name>
</gene>
<reference evidence="1 2" key="1">
    <citation type="submission" date="2016-10" db="EMBL/GenBank/DDBJ databases">
        <authorList>
            <person name="de Groot N.N."/>
        </authorList>
    </citation>
    <scope>NUCLEOTIDE SEQUENCE [LARGE SCALE GENOMIC DNA]</scope>
    <source>
        <strain evidence="1 2">DSM 8512</strain>
    </source>
</reference>
<protein>
    <submittedName>
        <fullName evidence="1">Uncharacterized protein</fullName>
    </submittedName>
</protein>
<organism evidence="1 2">
    <name type="scientific">Paracoccus alcaliphilus</name>
    <dbReference type="NCBI Taxonomy" id="34002"/>
    <lineage>
        <taxon>Bacteria</taxon>
        <taxon>Pseudomonadati</taxon>
        <taxon>Pseudomonadota</taxon>
        <taxon>Alphaproteobacteria</taxon>
        <taxon>Rhodobacterales</taxon>
        <taxon>Paracoccaceae</taxon>
        <taxon>Paracoccus</taxon>
    </lineage>
</organism>
<sequence>MAIKKSTYTGGNGRSQLPSPYVANVATEVLITHNFREAIATTDILELAYLPAYCRILDATIVAVGTGDADVDVGFMTGEVGSPDADRTSGDEIFDGVTPTTETSAPLIDLAGLASSEIPRSIGVVFTEAVSANPANRLVLRLRYATGS</sequence>
<dbReference type="EMBL" id="FODE01000020">
    <property type="protein sequence ID" value="SEN87216.1"/>
    <property type="molecule type" value="Genomic_DNA"/>
</dbReference>
<proteinExistence type="predicted"/>
<accession>A0A1H8K3Z2</accession>